<dbReference type="SUPFAM" id="SSF48208">
    <property type="entry name" value="Six-hairpin glycosidases"/>
    <property type="match status" value="1"/>
</dbReference>
<dbReference type="Gene3D" id="1.50.10.20">
    <property type="match status" value="1"/>
</dbReference>
<organism evidence="12 13">
    <name type="scientific">Kluyveromyces marxianus</name>
    <name type="common">Yeast</name>
    <name type="synonym">Candida kefyr</name>
    <dbReference type="NCBI Taxonomy" id="4911"/>
    <lineage>
        <taxon>Eukaryota</taxon>
        <taxon>Fungi</taxon>
        <taxon>Dikarya</taxon>
        <taxon>Ascomycota</taxon>
        <taxon>Saccharomycotina</taxon>
        <taxon>Saccharomycetes</taxon>
        <taxon>Saccharomycetales</taxon>
        <taxon>Saccharomycetaceae</taxon>
        <taxon>Kluyveromyces</taxon>
    </lineage>
</organism>
<dbReference type="InterPro" id="IPR008928">
    <property type="entry name" value="6-hairpin_glycosidase_sf"/>
</dbReference>
<keyword evidence="10" id="KW-0812">Transmembrane</keyword>
<feature type="region of interest" description="Disordered" evidence="9">
    <location>
        <begin position="400"/>
        <end position="422"/>
    </location>
</feature>
<evidence type="ECO:0000256" key="4">
    <source>
        <dbReference type="ARBA" id="ARBA00022729"/>
    </source>
</evidence>
<keyword evidence="4 11" id="KW-0732">Signal</keyword>
<gene>
    <name evidence="12" type="primary">DCW1</name>
    <name evidence="12" type="ORF">FIM1_2838</name>
</gene>
<keyword evidence="5 8" id="KW-0378">Hydrolase</keyword>
<dbReference type="EC" id="3.2.1.101" evidence="3 8"/>
<keyword evidence="7 8" id="KW-0326">Glycosidase</keyword>
<keyword evidence="10" id="KW-0472">Membrane</keyword>
<feature type="transmembrane region" description="Helical" evidence="10">
    <location>
        <begin position="430"/>
        <end position="451"/>
    </location>
</feature>
<evidence type="ECO:0000313" key="13">
    <source>
        <dbReference type="Proteomes" id="UP000422736"/>
    </source>
</evidence>
<sequence length="452" mass="49995">MKCWKLMLTTLTAFLTVASGIDLDVDDLNSLQKATSLVSSGLMDYYTGLQKGQTIGMFASPSYWWQAGGAWGSILDYWYYMQNDTYNSILTQALLYQTGDNNDYMPLNQTVTEGNDDQAFWGFVVMAAAERNYPNPPKDQPQWLYLAQAVFNTMASRWDSDTCGGGLRWQIFTWNSGYDYKNSVSNAALFHMASRLARYTGNSTYADWATKVYDWMQDVGMLTDKDENSSFVYDGASIENNCTKIVKYQWTYNQGLILSGSAYMYNHTGSELWHKRTKDFLNSASVFFNSTNNIMYEAACQGSGYCNNDQRSFKAYFSRFLGLTAQLVPETRDDIMKLLKASAKGAAQSCSGGTDGHTCGLNWFYDGWDGKYGLGEQMAALEVMQNLRCLDRPAPLTANTGGTSVGNPAAGTEQSPSNLSPLTITHGDKAGAGIITAVIGITIIGSVVWLVL</sequence>
<dbReference type="InterPro" id="IPR005198">
    <property type="entry name" value="Glyco_hydro_76"/>
</dbReference>
<reference evidence="12 13" key="1">
    <citation type="submission" date="2016-03" db="EMBL/GenBank/DDBJ databases">
        <title>How can Kluyveromyces marxianus grow so fast - potential evolutionary course in Saccharomyces Complex revealed by comparative genomics.</title>
        <authorList>
            <person name="Mo W."/>
            <person name="Lu W."/>
            <person name="Yang X."/>
            <person name="Qi J."/>
            <person name="Lv H."/>
        </authorList>
    </citation>
    <scope>NUCLEOTIDE SEQUENCE [LARGE SCALE GENOMIC DNA]</scope>
    <source>
        <strain evidence="12 13">FIM1</strain>
    </source>
</reference>
<dbReference type="PIRSF" id="PIRSF016302">
    <property type="entry name" value="Man_a_manosd"/>
    <property type="match status" value="1"/>
</dbReference>
<proteinExistence type="inferred from homology"/>
<evidence type="ECO:0000256" key="7">
    <source>
        <dbReference type="ARBA" id="ARBA00023295"/>
    </source>
</evidence>
<keyword evidence="13" id="KW-1185">Reference proteome</keyword>
<evidence type="ECO:0000256" key="2">
    <source>
        <dbReference type="ARBA" id="ARBA00009699"/>
    </source>
</evidence>
<feature type="chain" id="PRO_5047348525" description="Mannan endo-1,6-alpha-mannosidase" evidence="11">
    <location>
        <begin position="21"/>
        <end position="452"/>
    </location>
</feature>
<evidence type="ECO:0000256" key="10">
    <source>
        <dbReference type="SAM" id="Phobius"/>
    </source>
</evidence>
<evidence type="ECO:0000256" key="11">
    <source>
        <dbReference type="SAM" id="SignalP"/>
    </source>
</evidence>
<feature type="signal peptide" evidence="11">
    <location>
        <begin position="1"/>
        <end position="20"/>
    </location>
</feature>
<evidence type="ECO:0000256" key="3">
    <source>
        <dbReference type="ARBA" id="ARBA00012350"/>
    </source>
</evidence>
<evidence type="ECO:0000256" key="1">
    <source>
        <dbReference type="ARBA" id="ARBA00001452"/>
    </source>
</evidence>
<keyword evidence="6" id="KW-0325">Glycoprotein</keyword>
<evidence type="ECO:0000313" key="12">
    <source>
        <dbReference type="EMBL" id="QGN16137.1"/>
    </source>
</evidence>
<dbReference type="PANTHER" id="PTHR12145">
    <property type="entry name" value="MANNAN ENDO-1,6-ALPHA-MANNOSIDASE DCW1"/>
    <property type="match status" value="1"/>
</dbReference>
<accession>A0ABX6EWK7</accession>
<dbReference type="Proteomes" id="UP000422736">
    <property type="component" value="Chromosome 4"/>
</dbReference>
<evidence type="ECO:0000256" key="5">
    <source>
        <dbReference type="ARBA" id="ARBA00022801"/>
    </source>
</evidence>
<dbReference type="PANTHER" id="PTHR12145:SF36">
    <property type="entry name" value="MANNAN ENDO-1,6-ALPHA-MANNOSIDASE DCW1"/>
    <property type="match status" value="1"/>
</dbReference>
<evidence type="ECO:0000256" key="9">
    <source>
        <dbReference type="SAM" id="MobiDB-lite"/>
    </source>
</evidence>
<name>A0ABX6EWK7_KLUMA</name>
<protein>
    <recommendedName>
        <fullName evidence="3 8">Mannan endo-1,6-alpha-mannosidase</fullName>
        <ecNumber evidence="3 8">3.2.1.101</ecNumber>
    </recommendedName>
</protein>
<dbReference type="EMBL" id="CP015057">
    <property type="protein sequence ID" value="QGN16137.1"/>
    <property type="molecule type" value="Genomic_DNA"/>
</dbReference>
<comment type="catalytic activity">
    <reaction evidence="1 8">
        <text>Random hydrolysis of (1-&gt;6)-alpha-D-mannosidic linkages in unbranched (1-&gt;6)-mannans.</text>
        <dbReference type="EC" id="3.2.1.101"/>
    </reaction>
</comment>
<keyword evidence="10" id="KW-1133">Transmembrane helix</keyword>
<dbReference type="InterPro" id="IPR014480">
    <property type="entry name" value="Mannan-1_6-alpha_mannosidase"/>
</dbReference>
<evidence type="ECO:0000256" key="8">
    <source>
        <dbReference type="PIRNR" id="PIRNR016302"/>
    </source>
</evidence>
<dbReference type="Pfam" id="PF03663">
    <property type="entry name" value="Glyco_hydro_76"/>
    <property type="match status" value="1"/>
</dbReference>
<evidence type="ECO:0000256" key="6">
    <source>
        <dbReference type="ARBA" id="ARBA00023180"/>
    </source>
</evidence>
<comment type="similarity">
    <text evidence="2 8">Belongs to the glycosyl hydrolase 76 family.</text>
</comment>